<keyword evidence="4" id="KW-0964">Secreted</keyword>
<evidence type="ECO:0000256" key="4">
    <source>
        <dbReference type="ARBA" id="ARBA00022525"/>
    </source>
</evidence>
<name>A0A8C1Z8F0_CYPCA</name>
<evidence type="ECO:0000256" key="7">
    <source>
        <dbReference type="ARBA" id="ARBA00023157"/>
    </source>
</evidence>
<keyword evidence="6" id="KW-0732">Signal</keyword>
<evidence type="ECO:0000259" key="10">
    <source>
        <dbReference type="Pfam" id="PF04706"/>
    </source>
</evidence>
<evidence type="ECO:0000256" key="8">
    <source>
        <dbReference type="SAM" id="MobiDB-lite"/>
    </source>
</evidence>
<dbReference type="GO" id="GO:0039706">
    <property type="term" value="F:co-receptor binding"/>
    <property type="evidence" value="ECO:0007669"/>
    <property type="project" value="TreeGrafter"/>
</dbReference>
<keyword evidence="7" id="KW-1015">Disulfide bond</keyword>
<dbReference type="Proteomes" id="UP000694700">
    <property type="component" value="Unplaced"/>
</dbReference>
<evidence type="ECO:0000256" key="1">
    <source>
        <dbReference type="ARBA" id="ARBA00004613"/>
    </source>
</evidence>
<dbReference type="PANTHER" id="PTHR12113:SF11">
    <property type="entry name" value="DICKKOPF-RELATED PROTEIN 1"/>
    <property type="match status" value="1"/>
</dbReference>
<evidence type="ECO:0000313" key="12">
    <source>
        <dbReference type="Proteomes" id="UP000694700"/>
    </source>
</evidence>
<feature type="region of interest" description="Disordered" evidence="8">
    <location>
        <begin position="50"/>
        <end position="73"/>
    </location>
</feature>
<comment type="subcellular location">
    <subcellularLocation>
        <location evidence="1">Secreted</location>
    </subcellularLocation>
</comment>
<dbReference type="InterPro" id="IPR006796">
    <property type="entry name" value="Dickkopf_N"/>
</dbReference>
<dbReference type="GO" id="GO:0016055">
    <property type="term" value="P:Wnt signaling pathway"/>
    <property type="evidence" value="ECO:0007669"/>
    <property type="project" value="UniProtKB-KW"/>
</dbReference>
<feature type="compositionally biased region" description="Low complexity" evidence="8">
    <location>
        <begin position="50"/>
        <end position="61"/>
    </location>
</feature>
<dbReference type="PANTHER" id="PTHR12113">
    <property type="entry name" value="DICKKOPF3-LIKE 3"/>
    <property type="match status" value="1"/>
</dbReference>
<gene>
    <name evidence="11" type="primary">dkk1a</name>
</gene>
<evidence type="ECO:0000256" key="3">
    <source>
        <dbReference type="ARBA" id="ARBA00022473"/>
    </source>
</evidence>
<feature type="domain" description="Dickkopf N-terminal cysteine-rich" evidence="10">
    <location>
        <begin position="76"/>
        <end position="123"/>
    </location>
</feature>
<dbReference type="AlphaFoldDB" id="A0A8C1Z8F0"/>
<evidence type="ECO:0000256" key="6">
    <source>
        <dbReference type="ARBA" id="ARBA00022729"/>
    </source>
</evidence>
<sequence length="257" mass="27693">MRDTLTEKNMRNMLALLTVVTVYLAVWGGITADAQVGPVLQNSIRHLPAASSPSDAVSASPRVTGTADSHAPSPHCAADDECRLGEFCNGSRGVCLSCRRRRKRCGRDGMCCAGNRCINGVCQPADTDATGTVDAALPVGNTDEPNIPVTRGQNFTHPKGTTSLPKPQQPLKGVKSVSSFLFPPFICFSSLLLLILSILLISPRFDCSFLFSSLIHSFSHLASSHLYCVHLSTPVFMALLFSSTLQYFVSHLFSSPY</sequence>
<feature type="transmembrane region" description="Helical" evidence="9">
    <location>
        <begin position="180"/>
        <end position="205"/>
    </location>
</feature>
<keyword evidence="9" id="KW-1133">Transmembrane helix</keyword>
<dbReference type="InterPro" id="IPR039863">
    <property type="entry name" value="DKK1-4"/>
</dbReference>
<dbReference type="GO" id="GO:0048019">
    <property type="term" value="F:receptor antagonist activity"/>
    <property type="evidence" value="ECO:0007669"/>
    <property type="project" value="TreeGrafter"/>
</dbReference>
<comment type="similarity">
    <text evidence="2">Belongs to the dickkopf family.</text>
</comment>
<dbReference type="GO" id="GO:0090090">
    <property type="term" value="P:negative regulation of canonical Wnt signaling pathway"/>
    <property type="evidence" value="ECO:0007669"/>
    <property type="project" value="TreeGrafter"/>
</dbReference>
<protein>
    <submittedName>
        <fullName evidence="11">Dickkopf-related protein 1-like</fullName>
    </submittedName>
</protein>
<accession>A0A8C1Z8F0</accession>
<keyword evidence="9" id="KW-0812">Transmembrane</keyword>
<evidence type="ECO:0000313" key="11">
    <source>
        <dbReference type="Ensembl" id="ENSCCRP00015061056.1"/>
    </source>
</evidence>
<keyword evidence="3" id="KW-0217">Developmental protein</keyword>
<evidence type="ECO:0000256" key="5">
    <source>
        <dbReference type="ARBA" id="ARBA00022687"/>
    </source>
</evidence>
<reference evidence="11" key="1">
    <citation type="submission" date="2025-08" db="UniProtKB">
        <authorList>
            <consortium name="Ensembl"/>
        </authorList>
    </citation>
    <scope>IDENTIFICATION</scope>
</reference>
<evidence type="ECO:0000256" key="9">
    <source>
        <dbReference type="SAM" id="Phobius"/>
    </source>
</evidence>
<feature type="transmembrane region" description="Helical" evidence="9">
    <location>
        <begin position="226"/>
        <end position="249"/>
    </location>
</feature>
<dbReference type="Ensembl" id="ENSCCRT00015063040.1">
    <property type="protein sequence ID" value="ENSCCRP00015061056.1"/>
    <property type="gene ID" value="ENSCCRG00015024976.1"/>
</dbReference>
<evidence type="ECO:0000256" key="2">
    <source>
        <dbReference type="ARBA" id="ARBA00010842"/>
    </source>
</evidence>
<organism evidence="11 12">
    <name type="scientific">Cyprinus carpio</name>
    <name type="common">Common carp</name>
    <dbReference type="NCBI Taxonomy" id="7962"/>
    <lineage>
        <taxon>Eukaryota</taxon>
        <taxon>Metazoa</taxon>
        <taxon>Chordata</taxon>
        <taxon>Craniata</taxon>
        <taxon>Vertebrata</taxon>
        <taxon>Euteleostomi</taxon>
        <taxon>Actinopterygii</taxon>
        <taxon>Neopterygii</taxon>
        <taxon>Teleostei</taxon>
        <taxon>Ostariophysi</taxon>
        <taxon>Cypriniformes</taxon>
        <taxon>Cyprinidae</taxon>
        <taxon>Cyprininae</taxon>
        <taxon>Cyprinus</taxon>
    </lineage>
</organism>
<keyword evidence="5" id="KW-0879">Wnt signaling pathway</keyword>
<dbReference type="GO" id="GO:0005615">
    <property type="term" value="C:extracellular space"/>
    <property type="evidence" value="ECO:0007669"/>
    <property type="project" value="TreeGrafter"/>
</dbReference>
<proteinExistence type="inferred from homology"/>
<dbReference type="Pfam" id="PF04706">
    <property type="entry name" value="Dickkopf_N"/>
    <property type="match status" value="1"/>
</dbReference>
<keyword evidence="9" id="KW-0472">Membrane</keyword>